<dbReference type="Gene3D" id="3.30.420.150">
    <property type="entry name" value="Exopolyphosphatase. Domain 2"/>
    <property type="match status" value="1"/>
</dbReference>
<dbReference type="PANTHER" id="PTHR30005">
    <property type="entry name" value="EXOPOLYPHOSPHATASE"/>
    <property type="match status" value="1"/>
</dbReference>
<reference evidence="2 3" key="1">
    <citation type="submission" date="2020-06" db="EMBL/GenBank/DDBJ databases">
        <title>Schlegella sp. ID0723 isolated from air conditioner.</title>
        <authorList>
            <person name="Kim D.Y."/>
            <person name="Kim D.-U."/>
        </authorList>
    </citation>
    <scope>NUCLEOTIDE SEQUENCE [LARGE SCALE GENOMIC DNA]</scope>
    <source>
        <strain evidence="2 3">ID0723</strain>
    </source>
</reference>
<organism evidence="2 3">
    <name type="scientific">Piscinibacter koreensis</name>
    <dbReference type="NCBI Taxonomy" id="2742824"/>
    <lineage>
        <taxon>Bacteria</taxon>
        <taxon>Pseudomonadati</taxon>
        <taxon>Pseudomonadota</taxon>
        <taxon>Betaproteobacteria</taxon>
        <taxon>Burkholderiales</taxon>
        <taxon>Sphaerotilaceae</taxon>
        <taxon>Piscinibacter</taxon>
    </lineage>
</organism>
<dbReference type="GO" id="GO:0006798">
    <property type="term" value="P:polyphosphate catabolic process"/>
    <property type="evidence" value="ECO:0007669"/>
    <property type="project" value="TreeGrafter"/>
</dbReference>
<keyword evidence="3" id="KW-1185">Reference proteome</keyword>
<dbReference type="Proteomes" id="UP000529637">
    <property type="component" value="Unassembled WGS sequence"/>
</dbReference>
<dbReference type="RefSeq" id="WP_176067229.1">
    <property type="nucleotide sequence ID" value="NZ_JABWMJ010000002.1"/>
</dbReference>
<evidence type="ECO:0000313" key="2">
    <source>
        <dbReference type="EMBL" id="NUZ05408.1"/>
    </source>
</evidence>
<proteinExistence type="predicted"/>
<dbReference type="GO" id="GO:0004309">
    <property type="term" value="F:exopolyphosphatase activity"/>
    <property type="evidence" value="ECO:0007669"/>
    <property type="project" value="TreeGrafter"/>
</dbReference>
<dbReference type="CDD" id="cd24053">
    <property type="entry name" value="ASKHA_NBD_EcPPX-GppA-like"/>
    <property type="match status" value="1"/>
</dbReference>
<dbReference type="Pfam" id="PF02541">
    <property type="entry name" value="Ppx-GppA"/>
    <property type="match status" value="1"/>
</dbReference>
<sequence length="324" mass="33731">MKPLAATTLRSLPAVLVPSGAGHLAAVDIGSNSFWLEIGEWQGGRYRCVDAMKETVRLGGGLGADGLLEAGAAARGLACLERFGERLAGFAPQQVRAVATQTLREARNRAAFLARAEAALGFPVEVIGGRDEAHLIYAGVARLQPSPARRLVVDVGGRSTELIVGCDREVIDAESFPIGSVSLSMQHFADGRLDAAAFGAAERAAAALFEPAIGRFARADWAEALGSSGTVSAIARVLRVTGLGRGAVGPDALEALIERCLVAGHVDRLDLPGLTDERRQVIAGCLSILHTLVRRLGIDDLQPAAGALRHGLIADLEATRTGAG</sequence>
<gene>
    <name evidence="2" type="ORF">HQN59_06490</name>
</gene>
<evidence type="ECO:0000259" key="1">
    <source>
        <dbReference type="Pfam" id="PF02541"/>
    </source>
</evidence>
<dbReference type="InterPro" id="IPR043129">
    <property type="entry name" value="ATPase_NBD"/>
</dbReference>
<comment type="caution">
    <text evidence="2">The sequence shown here is derived from an EMBL/GenBank/DDBJ whole genome shotgun (WGS) entry which is preliminary data.</text>
</comment>
<evidence type="ECO:0000313" key="3">
    <source>
        <dbReference type="Proteomes" id="UP000529637"/>
    </source>
</evidence>
<dbReference type="Gene3D" id="3.30.420.40">
    <property type="match status" value="1"/>
</dbReference>
<dbReference type="PANTHER" id="PTHR30005:SF14">
    <property type="entry name" value="EXOPOLYPHOSPHATASE"/>
    <property type="match status" value="1"/>
</dbReference>
<accession>A0A7Y6NLI8</accession>
<dbReference type="EMBL" id="JABWMJ010000002">
    <property type="protein sequence ID" value="NUZ05408.1"/>
    <property type="molecule type" value="Genomic_DNA"/>
</dbReference>
<name>A0A7Y6NLI8_9BURK</name>
<feature type="domain" description="Ppx/GppA phosphatase N-terminal" evidence="1">
    <location>
        <begin position="44"/>
        <end position="317"/>
    </location>
</feature>
<dbReference type="InterPro" id="IPR003695">
    <property type="entry name" value="Ppx_GppA_N"/>
</dbReference>
<protein>
    <recommendedName>
        <fullName evidence="1">Ppx/GppA phosphatase N-terminal domain-containing protein</fullName>
    </recommendedName>
</protein>
<dbReference type="InterPro" id="IPR050273">
    <property type="entry name" value="GppA/Ppx_hydrolase"/>
</dbReference>
<dbReference type="AlphaFoldDB" id="A0A7Y6NLI8"/>
<dbReference type="SUPFAM" id="SSF53067">
    <property type="entry name" value="Actin-like ATPase domain"/>
    <property type="match status" value="2"/>
</dbReference>
<dbReference type="FunFam" id="3.30.420.40:FF:000023">
    <property type="entry name" value="Guanosine-5'-triphosphate,3'-diphosphate pyrophosphatase"/>
    <property type="match status" value="1"/>
</dbReference>